<dbReference type="GO" id="GO:0006270">
    <property type="term" value="P:DNA replication initiation"/>
    <property type="evidence" value="ECO:0007669"/>
    <property type="project" value="TreeGrafter"/>
</dbReference>
<dbReference type="PANTHER" id="PTHR30050:SF5">
    <property type="entry name" value="DNAA REGULATORY INACTIVATOR HDA"/>
    <property type="match status" value="1"/>
</dbReference>
<dbReference type="GO" id="GO:0003688">
    <property type="term" value="F:DNA replication origin binding"/>
    <property type="evidence" value="ECO:0007669"/>
    <property type="project" value="TreeGrafter"/>
</dbReference>
<dbReference type="PANTHER" id="PTHR30050">
    <property type="entry name" value="CHROMOSOMAL REPLICATION INITIATOR PROTEIN DNAA"/>
    <property type="match status" value="1"/>
</dbReference>
<gene>
    <name evidence="1" type="ORF">CWS72_13940</name>
</gene>
<keyword evidence="2" id="KW-1185">Reference proteome</keyword>
<dbReference type="SUPFAM" id="SSF52540">
    <property type="entry name" value="P-loop containing nucleoside triphosphate hydrolases"/>
    <property type="match status" value="1"/>
</dbReference>
<dbReference type="InterPro" id="IPR027417">
    <property type="entry name" value="P-loop_NTPase"/>
</dbReference>
<dbReference type="Gene3D" id="1.10.8.60">
    <property type="match status" value="1"/>
</dbReference>
<name>A0A2N3PU87_9PROT</name>
<evidence type="ECO:0000313" key="2">
    <source>
        <dbReference type="Proteomes" id="UP000233293"/>
    </source>
</evidence>
<accession>A0A2N3PU87</accession>
<dbReference type="RefSeq" id="WP_101251226.1">
    <property type="nucleotide sequence ID" value="NZ_PIUM01000015.1"/>
</dbReference>
<organism evidence="1 2">
    <name type="scientific">Telmatospirillum siberiense</name>
    <dbReference type="NCBI Taxonomy" id="382514"/>
    <lineage>
        <taxon>Bacteria</taxon>
        <taxon>Pseudomonadati</taxon>
        <taxon>Pseudomonadota</taxon>
        <taxon>Alphaproteobacteria</taxon>
        <taxon>Rhodospirillales</taxon>
        <taxon>Rhodospirillaceae</taxon>
        <taxon>Telmatospirillum</taxon>
    </lineage>
</organism>
<dbReference type="AlphaFoldDB" id="A0A2N3PU87"/>
<dbReference type="GO" id="GO:0005886">
    <property type="term" value="C:plasma membrane"/>
    <property type="evidence" value="ECO:0007669"/>
    <property type="project" value="TreeGrafter"/>
</dbReference>
<evidence type="ECO:0000313" key="1">
    <source>
        <dbReference type="EMBL" id="PKU23965.1"/>
    </source>
</evidence>
<dbReference type="EMBL" id="PIUM01000015">
    <property type="protein sequence ID" value="PKU23965.1"/>
    <property type="molecule type" value="Genomic_DNA"/>
</dbReference>
<sequence length="229" mass="24718">MTSAPKQVPFDFGHQPGFSAVDFLIAGNNGDAHDWIARWPSWPSFALGLWGPPGCGKSHLAHIHCEASAGILLPAQALTKDDVPTLADYPSVVVEDADRGVDEAALFHLFNLLRENRGFLLLTGRDAPARWKIALPDLRSRLSAIPVAAIRSPEDDLLEALLVKLFSDRQLRVGPDVLAFILPRMERSFAAARALVAAIDEAALAQRREISVALARVVMAATSADGENS</sequence>
<protein>
    <submittedName>
        <fullName evidence="1">DNA replication protein</fullName>
    </submittedName>
</protein>
<proteinExistence type="predicted"/>
<dbReference type="Gene3D" id="3.40.50.300">
    <property type="entry name" value="P-loop containing nucleotide triphosphate hydrolases"/>
    <property type="match status" value="1"/>
</dbReference>
<comment type="caution">
    <text evidence="1">The sequence shown here is derived from an EMBL/GenBank/DDBJ whole genome shotgun (WGS) entry which is preliminary data.</text>
</comment>
<dbReference type="Proteomes" id="UP000233293">
    <property type="component" value="Unassembled WGS sequence"/>
</dbReference>
<reference evidence="2" key="1">
    <citation type="submission" date="2017-12" db="EMBL/GenBank/DDBJ databases">
        <title>Draft genome sequence of Telmatospirillum siberiense 26-4b1T, an acidotolerant peatland alphaproteobacterium potentially involved in sulfur cycling.</title>
        <authorList>
            <person name="Hausmann B."/>
            <person name="Pjevac P."/>
            <person name="Schreck K."/>
            <person name="Herbold C.W."/>
            <person name="Daims H."/>
            <person name="Wagner M."/>
            <person name="Pester M."/>
            <person name="Loy A."/>
        </authorList>
    </citation>
    <scope>NUCLEOTIDE SEQUENCE [LARGE SCALE GENOMIC DNA]</scope>
    <source>
        <strain evidence="2">26-4b1</strain>
    </source>
</reference>
<dbReference type="OrthoDB" id="7390113at2"/>